<protein>
    <submittedName>
        <fullName evidence="1">Uncharacterized protein</fullName>
    </submittedName>
</protein>
<comment type="caution">
    <text evidence="1">The sequence shown here is derived from an EMBL/GenBank/DDBJ whole genome shotgun (WGS) entry which is preliminary data.</text>
</comment>
<accession>A0ABV4XV09</accession>
<evidence type="ECO:0000313" key="2">
    <source>
        <dbReference type="Proteomes" id="UP001576784"/>
    </source>
</evidence>
<dbReference type="RefSeq" id="WP_413264575.1">
    <property type="nucleotide sequence ID" value="NZ_JBHFNR010000134.1"/>
</dbReference>
<dbReference type="Proteomes" id="UP001576784">
    <property type="component" value="Unassembled WGS sequence"/>
</dbReference>
<sequence>MTYSSLLHPWCIIRKLPDTKQLVVARFRRKSDAVAHLQVLQRLVKNISFEIFFDVQTNSSLPQKKASNS</sequence>
<reference evidence="1 2" key="1">
    <citation type="submission" date="2024-09" db="EMBL/GenBank/DDBJ databases">
        <title>Floridaenema gen nov. (Aerosakkonemataceae, Aerosakkonematales ord. nov., Cyanobacteria) from benthic tropical and subtropical fresh waters, with the description of four new species.</title>
        <authorList>
            <person name="Moretto J.A."/>
            <person name="Berthold D.E."/>
            <person name="Lefler F.W."/>
            <person name="Huang I.-S."/>
            <person name="Laughinghouse H. IV."/>
        </authorList>
    </citation>
    <scope>NUCLEOTIDE SEQUENCE [LARGE SCALE GENOMIC DNA]</scope>
    <source>
        <strain evidence="1 2">BLCC-F50</strain>
    </source>
</reference>
<dbReference type="EMBL" id="JBHFNR010000134">
    <property type="protein sequence ID" value="MFB2894932.1"/>
    <property type="molecule type" value="Genomic_DNA"/>
</dbReference>
<evidence type="ECO:0000313" key="1">
    <source>
        <dbReference type="EMBL" id="MFB2894932.1"/>
    </source>
</evidence>
<proteinExistence type="predicted"/>
<keyword evidence="2" id="KW-1185">Reference proteome</keyword>
<name>A0ABV4XV09_9CYAN</name>
<gene>
    <name evidence="1" type="ORF">ACE1CI_18645</name>
</gene>
<organism evidence="1 2">
    <name type="scientific">Floridaenema flaviceps BLCC-F50</name>
    <dbReference type="NCBI Taxonomy" id="3153642"/>
    <lineage>
        <taxon>Bacteria</taxon>
        <taxon>Bacillati</taxon>
        <taxon>Cyanobacteriota</taxon>
        <taxon>Cyanophyceae</taxon>
        <taxon>Oscillatoriophycideae</taxon>
        <taxon>Aerosakkonematales</taxon>
        <taxon>Aerosakkonemataceae</taxon>
        <taxon>Floridanema</taxon>
        <taxon>Floridanema flaviceps</taxon>
    </lineage>
</organism>